<dbReference type="STRING" id="1108595.BKX93_10535"/>
<keyword evidence="1" id="KW-0479">Metal-binding</keyword>
<organism evidence="4 5">
    <name type="scientific">Chromobacterium vaccinii</name>
    <dbReference type="NCBI Taxonomy" id="1108595"/>
    <lineage>
        <taxon>Bacteria</taxon>
        <taxon>Pseudomonadati</taxon>
        <taxon>Pseudomonadota</taxon>
        <taxon>Betaproteobacteria</taxon>
        <taxon>Neisseriales</taxon>
        <taxon>Chromobacteriaceae</taxon>
        <taxon>Chromobacterium</taxon>
    </lineage>
</organism>
<evidence type="ECO:0000313" key="5">
    <source>
        <dbReference type="Proteomes" id="UP000178776"/>
    </source>
</evidence>
<dbReference type="GO" id="GO:0033389">
    <property type="term" value="P:putrescine biosynthetic process from arginine, via agmatine"/>
    <property type="evidence" value="ECO:0007669"/>
    <property type="project" value="TreeGrafter"/>
</dbReference>
<evidence type="ECO:0000256" key="2">
    <source>
        <dbReference type="ARBA" id="ARBA00022801"/>
    </source>
</evidence>
<dbReference type="InterPro" id="IPR006035">
    <property type="entry name" value="Ureohydrolase"/>
</dbReference>
<dbReference type="EMBL" id="CP017707">
    <property type="protein sequence ID" value="AOZ50388.1"/>
    <property type="molecule type" value="Genomic_DNA"/>
</dbReference>
<dbReference type="Proteomes" id="UP000178776">
    <property type="component" value="Chromosome"/>
</dbReference>
<protein>
    <recommendedName>
        <fullName evidence="6">Arginase</fullName>
    </recommendedName>
</protein>
<dbReference type="PROSITE" id="PS51409">
    <property type="entry name" value="ARGINASE_2"/>
    <property type="match status" value="1"/>
</dbReference>
<reference evidence="4 5" key="1">
    <citation type="submission" date="2016-10" db="EMBL/GenBank/DDBJ databases">
        <title>Chromobacterium muskegensis sp. nov., an insecticidal bacterium isolated from Sphagnum bogs.</title>
        <authorList>
            <person name="Sparks M.E."/>
            <person name="Blackburn M.B."/>
            <person name="Gundersen-Rindal D.E."/>
            <person name="Mitchell A."/>
            <person name="Farrar R."/>
            <person name="Kuhar D."/>
        </authorList>
    </citation>
    <scope>NUCLEOTIDE SEQUENCE [LARGE SCALE GENOMIC DNA]</scope>
    <source>
        <strain evidence="4 5">21-1</strain>
    </source>
</reference>
<dbReference type="KEGG" id="cvc:BKX93_10535"/>
<dbReference type="GO" id="GO:0046872">
    <property type="term" value="F:metal ion binding"/>
    <property type="evidence" value="ECO:0007669"/>
    <property type="project" value="UniProtKB-KW"/>
</dbReference>
<evidence type="ECO:0000256" key="3">
    <source>
        <dbReference type="PROSITE-ProRule" id="PRU00742"/>
    </source>
</evidence>
<dbReference type="InterPro" id="IPR023696">
    <property type="entry name" value="Ureohydrolase_dom_sf"/>
</dbReference>
<dbReference type="SUPFAM" id="SSF52768">
    <property type="entry name" value="Arginase/deacetylase"/>
    <property type="match status" value="1"/>
</dbReference>
<evidence type="ECO:0000256" key="1">
    <source>
        <dbReference type="ARBA" id="ARBA00022723"/>
    </source>
</evidence>
<dbReference type="Gene3D" id="3.40.800.10">
    <property type="entry name" value="Ureohydrolase domain"/>
    <property type="match status" value="1"/>
</dbReference>
<evidence type="ECO:0000313" key="4">
    <source>
        <dbReference type="EMBL" id="AOZ50388.1"/>
    </source>
</evidence>
<keyword evidence="2" id="KW-0378">Hydrolase</keyword>
<evidence type="ECO:0008006" key="6">
    <source>
        <dbReference type="Google" id="ProtNLM"/>
    </source>
</evidence>
<dbReference type="PANTHER" id="PTHR11358">
    <property type="entry name" value="ARGINASE/AGMATINASE"/>
    <property type="match status" value="1"/>
</dbReference>
<proteinExistence type="inferred from homology"/>
<sequence>MSRQPSGELTPHAPDASATGLNDAALSALAIFAEPKTFRDGVAQLESMQPGNAPAAALDAVCELVERGWLIPGARTARIAQAASATRMPRGMFGCPSQTLEQALQSDGAQVLFVGMPYDKGATGRKGSAGGPAYIRQCSKTAFDYTEQAGRAQGWWHPFGQRRVLEGVRFADLGDLVVGEGPRNDDDFDRIYDVLYSLFQAGRFPVLLGGDHSVSLPAITAAATLHPGLGVIHFDAHGDIGALDDMGDWRRNCSHGNFMSWVAANPNVASVHQFGLRHLTPDAPHRPDKVCSYWGDGFLDHLDFILDTLPRDRPYYLTFDVDCLDLAVVAQTGTPVPGGLSYKEAARALGRLASRRIVGMDWVELMPAASADDYREGTTVSYLMFETLASVFSARGAEA</sequence>
<dbReference type="Pfam" id="PF00491">
    <property type="entry name" value="Arginase"/>
    <property type="match status" value="1"/>
</dbReference>
<dbReference type="PANTHER" id="PTHR11358:SF26">
    <property type="entry name" value="GUANIDINO ACID HYDROLASE, MITOCHONDRIAL"/>
    <property type="match status" value="1"/>
</dbReference>
<comment type="similarity">
    <text evidence="3">Belongs to the arginase family.</text>
</comment>
<name>A0A1D9LGM2_9NEIS</name>
<accession>A0A1D9LGM2</accession>
<dbReference type="GO" id="GO:0008783">
    <property type="term" value="F:agmatinase activity"/>
    <property type="evidence" value="ECO:0007669"/>
    <property type="project" value="TreeGrafter"/>
</dbReference>
<gene>
    <name evidence="4" type="ORF">BKX93_10535</name>
</gene>
<dbReference type="AlphaFoldDB" id="A0A1D9LGM2"/>